<evidence type="ECO:0000256" key="3">
    <source>
        <dbReference type="ARBA" id="ARBA00022741"/>
    </source>
</evidence>
<keyword evidence="2" id="KW-1003">Cell membrane</keyword>
<dbReference type="InterPro" id="IPR045865">
    <property type="entry name" value="ACT-like_dom_sf"/>
</dbReference>
<dbReference type="GO" id="GO:0006865">
    <property type="term" value="P:amino acid transport"/>
    <property type="evidence" value="ECO:0007669"/>
    <property type="project" value="UniProtKB-KW"/>
</dbReference>
<dbReference type="Pfam" id="PF00005">
    <property type="entry name" value="ABC_tran"/>
    <property type="match status" value="1"/>
</dbReference>
<dbReference type="InterPro" id="IPR041701">
    <property type="entry name" value="MetN_ABC"/>
</dbReference>
<keyword evidence="4 9" id="KW-0067">ATP-binding</keyword>
<name>A0A7Z0ILK4_9ACTN</name>
<organism evidence="9 10">
    <name type="scientific">Naumannella cuiyingiana</name>
    <dbReference type="NCBI Taxonomy" id="1347891"/>
    <lineage>
        <taxon>Bacteria</taxon>
        <taxon>Bacillati</taxon>
        <taxon>Actinomycetota</taxon>
        <taxon>Actinomycetes</taxon>
        <taxon>Propionibacteriales</taxon>
        <taxon>Propionibacteriaceae</taxon>
        <taxon>Naumannella</taxon>
    </lineage>
</organism>
<evidence type="ECO:0000256" key="4">
    <source>
        <dbReference type="ARBA" id="ARBA00022840"/>
    </source>
</evidence>
<keyword evidence="6" id="KW-0029">Amino-acid transport</keyword>
<dbReference type="PROSITE" id="PS50893">
    <property type="entry name" value="ABC_TRANSPORTER_2"/>
    <property type="match status" value="1"/>
</dbReference>
<keyword evidence="1" id="KW-0813">Transport</keyword>
<dbReference type="AlphaFoldDB" id="A0A7Z0ILK4"/>
<dbReference type="InterPro" id="IPR017871">
    <property type="entry name" value="ABC_transporter-like_CS"/>
</dbReference>
<dbReference type="SUPFAM" id="SSF55021">
    <property type="entry name" value="ACT-like"/>
    <property type="match status" value="1"/>
</dbReference>
<dbReference type="PANTHER" id="PTHR43166:SF30">
    <property type="entry name" value="METHIONINE IMPORT ATP-BINDING PROTEIN METN"/>
    <property type="match status" value="1"/>
</dbReference>
<dbReference type="SMART" id="SM00382">
    <property type="entry name" value="AAA"/>
    <property type="match status" value="1"/>
</dbReference>
<dbReference type="GO" id="GO:0005524">
    <property type="term" value="F:ATP binding"/>
    <property type="evidence" value="ECO:0007669"/>
    <property type="project" value="UniProtKB-KW"/>
</dbReference>
<dbReference type="InterPro" id="IPR003439">
    <property type="entry name" value="ABC_transporter-like_ATP-bd"/>
</dbReference>
<dbReference type="Gene3D" id="3.40.50.300">
    <property type="entry name" value="P-loop containing nucleotide triphosphate hydrolases"/>
    <property type="match status" value="1"/>
</dbReference>
<dbReference type="Proteomes" id="UP000527616">
    <property type="component" value="Unassembled WGS sequence"/>
</dbReference>
<evidence type="ECO:0000259" key="8">
    <source>
        <dbReference type="PROSITE" id="PS50893"/>
    </source>
</evidence>
<evidence type="ECO:0000313" key="9">
    <source>
        <dbReference type="EMBL" id="NYI71720.1"/>
    </source>
</evidence>
<evidence type="ECO:0000313" key="10">
    <source>
        <dbReference type="Proteomes" id="UP000527616"/>
    </source>
</evidence>
<reference evidence="9 10" key="1">
    <citation type="submission" date="2020-07" db="EMBL/GenBank/DDBJ databases">
        <title>Sequencing the genomes of 1000 actinobacteria strains.</title>
        <authorList>
            <person name="Klenk H.-P."/>
        </authorList>
    </citation>
    <scope>NUCLEOTIDE SEQUENCE [LARGE SCALE GENOMIC DNA]</scope>
    <source>
        <strain evidence="9 10">DSM 103164</strain>
    </source>
</reference>
<evidence type="ECO:0000256" key="1">
    <source>
        <dbReference type="ARBA" id="ARBA00022448"/>
    </source>
</evidence>
<dbReference type="InterPro" id="IPR050086">
    <property type="entry name" value="MetN_ABC_transporter-like"/>
</dbReference>
<dbReference type="PANTHER" id="PTHR43166">
    <property type="entry name" value="AMINO ACID IMPORT ATP-BINDING PROTEIN"/>
    <property type="match status" value="1"/>
</dbReference>
<dbReference type="CDD" id="cd03258">
    <property type="entry name" value="ABC_MetN_methionine_transporter"/>
    <property type="match status" value="1"/>
</dbReference>
<evidence type="ECO:0000256" key="7">
    <source>
        <dbReference type="ARBA" id="ARBA00023136"/>
    </source>
</evidence>
<sequence length="348" mass="36881">MPTAREAAGRAPAGGVGLRGVSRQFPGDPPVLAVDDVTLDIPAGRIFGIIGASGAGKSTLVRLINGLEPVTSGSIRVGDTEITGLPEHKLRAVRTGIGMIFQQFNLFRSRTVFGNVEYPLRIAGWDAERRRARVSELLGFVGLSGRARAYPEQLSGGQKQRVGIARALATNPALLLADEPTSALDPDTTGEVLRLLRRVNTELGVTIVVITHEMDVVRTICDRVAVMADGRVVEEGEVFDVFAEPRSAVGASFVGSALRDRPSDGELERLHATHPGTLLRVAQREGVGLGVALGGAAARGVDFEIVHGGIQTLQNRAFGSLTLQLRGTPEAVDGLVAEIARRTEVEVL</sequence>
<evidence type="ECO:0000256" key="6">
    <source>
        <dbReference type="ARBA" id="ARBA00022970"/>
    </source>
</evidence>
<keyword evidence="10" id="KW-1185">Reference proteome</keyword>
<dbReference type="EMBL" id="JACBZS010000001">
    <property type="protein sequence ID" value="NYI71720.1"/>
    <property type="molecule type" value="Genomic_DNA"/>
</dbReference>
<keyword evidence="3" id="KW-0547">Nucleotide-binding</keyword>
<keyword evidence="5" id="KW-1278">Translocase</keyword>
<feature type="domain" description="ABC transporter" evidence="8">
    <location>
        <begin position="16"/>
        <end position="254"/>
    </location>
</feature>
<comment type="caution">
    <text evidence="9">The sequence shown here is derived from an EMBL/GenBank/DDBJ whole genome shotgun (WGS) entry which is preliminary data.</text>
</comment>
<gene>
    <name evidence="9" type="ORF">GGQ54_002280</name>
</gene>
<dbReference type="SMART" id="SM00930">
    <property type="entry name" value="NIL"/>
    <property type="match status" value="1"/>
</dbReference>
<proteinExistence type="predicted"/>
<evidence type="ECO:0000256" key="5">
    <source>
        <dbReference type="ARBA" id="ARBA00022967"/>
    </source>
</evidence>
<dbReference type="Gene3D" id="3.30.70.260">
    <property type="match status" value="1"/>
</dbReference>
<evidence type="ECO:0000256" key="2">
    <source>
        <dbReference type="ARBA" id="ARBA00022475"/>
    </source>
</evidence>
<dbReference type="InterPro" id="IPR027417">
    <property type="entry name" value="P-loop_NTPase"/>
</dbReference>
<keyword evidence="7" id="KW-0472">Membrane</keyword>
<dbReference type="Pfam" id="PF09383">
    <property type="entry name" value="NIL"/>
    <property type="match status" value="1"/>
</dbReference>
<dbReference type="InterPro" id="IPR003593">
    <property type="entry name" value="AAA+_ATPase"/>
</dbReference>
<dbReference type="GO" id="GO:0016887">
    <property type="term" value="F:ATP hydrolysis activity"/>
    <property type="evidence" value="ECO:0007669"/>
    <property type="project" value="InterPro"/>
</dbReference>
<dbReference type="SUPFAM" id="SSF52540">
    <property type="entry name" value="P-loop containing nucleoside triphosphate hydrolases"/>
    <property type="match status" value="1"/>
</dbReference>
<accession>A0A7Z0ILK4</accession>
<dbReference type="RefSeq" id="WP_179445509.1">
    <property type="nucleotide sequence ID" value="NZ_JACBZS010000001.1"/>
</dbReference>
<protein>
    <submittedName>
        <fullName evidence="9">D-methionine transport system ATP-binding protein</fullName>
    </submittedName>
</protein>
<dbReference type="PROSITE" id="PS00211">
    <property type="entry name" value="ABC_TRANSPORTER_1"/>
    <property type="match status" value="1"/>
</dbReference>
<dbReference type="InterPro" id="IPR018449">
    <property type="entry name" value="NIL_domain"/>
</dbReference>